<dbReference type="Gene3D" id="1.10.8.350">
    <property type="entry name" value="Bacterial muramidase"/>
    <property type="match status" value="1"/>
</dbReference>
<accession>A0A0D6JEK4</accession>
<dbReference type="Gene3D" id="1.10.101.10">
    <property type="entry name" value="PGBD-like superfamily/PGBD"/>
    <property type="match status" value="1"/>
</dbReference>
<dbReference type="InterPro" id="IPR031304">
    <property type="entry name" value="SLT_2"/>
</dbReference>
<keyword evidence="1" id="KW-0732">Signal</keyword>
<dbReference type="InterPro" id="IPR023346">
    <property type="entry name" value="Lysozyme-like_dom_sf"/>
</dbReference>
<dbReference type="GO" id="GO:0008933">
    <property type="term" value="F:peptidoglycan lytic transglycosylase activity"/>
    <property type="evidence" value="ECO:0007669"/>
    <property type="project" value="TreeGrafter"/>
</dbReference>
<dbReference type="EMBL" id="LN829119">
    <property type="protein sequence ID" value="CPR18172.1"/>
    <property type="molecule type" value="Genomic_DNA"/>
</dbReference>
<dbReference type="GO" id="GO:0009253">
    <property type="term" value="P:peptidoglycan catabolic process"/>
    <property type="evidence" value="ECO:0007669"/>
    <property type="project" value="TreeGrafter"/>
</dbReference>
<reference evidence="5" key="1">
    <citation type="submission" date="2015-02" db="EMBL/GenBank/DDBJ databases">
        <authorList>
            <person name="Chooi Y.-H."/>
        </authorList>
    </citation>
    <scope>NUCLEOTIDE SEQUENCE [LARGE SCALE GENOMIC DNA]</scope>
    <source>
        <strain evidence="5">strain Y</strain>
    </source>
</reference>
<evidence type="ECO:0000313" key="4">
    <source>
        <dbReference type="EMBL" id="CPR18172.1"/>
    </source>
</evidence>
<dbReference type="InterPro" id="IPR043426">
    <property type="entry name" value="MltB-like"/>
</dbReference>
<evidence type="ECO:0000256" key="1">
    <source>
        <dbReference type="SAM" id="SignalP"/>
    </source>
</evidence>
<dbReference type="KEGG" id="fiy:BN1229_v1_1590"/>
<dbReference type="InterPro" id="IPR011970">
    <property type="entry name" value="MltB_2"/>
</dbReference>
<dbReference type="InterPro" id="IPR002477">
    <property type="entry name" value="Peptidoglycan-bd-like"/>
</dbReference>
<dbReference type="SUPFAM" id="SSF47090">
    <property type="entry name" value="PGBD-like"/>
    <property type="match status" value="1"/>
</dbReference>
<proteinExistence type="predicted"/>
<dbReference type="Proteomes" id="UP000033187">
    <property type="component" value="Chromosome 1"/>
</dbReference>
<dbReference type="InterPro" id="IPR036366">
    <property type="entry name" value="PGBDSf"/>
</dbReference>
<dbReference type="Pfam" id="PF01471">
    <property type="entry name" value="PG_binding_1"/>
    <property type="match status" value="1"/>
</dbReference>
<dbReference type="RefSeq" id="WP_046477694.1">
    <property type="nucleotide sequence ID" value="NZ_LN829118.1"/>
</dbReference>
<dbReference type="SUPFAM" id="SSF53955">
    <property type="entry name" value="Lysozyme-like"/>
    <property type="match status" value="1"/>
</dbReference>
<organism evidence="4 5">
    <name type="scientific">Candidatus Filomicrobium marinum</name>
    <dbReference type="NCBI Taxonomy" id="1608628"/>
    <lineage>
        <taxon>Bacteria</taxon>
        <taxon>Pseudomonadati</taxon>
        <taxon>Pseudomonadota</taxon>
        <taxon>Alphaproteobacteria</taxon>
        <taxon>Hyphomicrobiales</taxon>
        <taxon>Hyphomicrobiaceae</taxon>
        <taxon>Filomicrobium</taxon>
    </lineage>
</organism>
<gene>
    <name evidence="4" type="ORF">YBN1229_v1_1590</name>
</gene>
<protein>
    <submittedName>
        <fullName evidence="4">Lytic transglycosylase</fullName>
    </submittedName>
</protein>
<name>A0A0D6JEK4_9HYPH</name>
<feature type="domain" description="Transglycosylase SLT" evidence="3">
    <location>
        <begin position="34"/>
        <end position="325"/>
    </location>
</feature>
<feature type="domain" description="Peptidoglycan binding-like" evidence="2">
    <location>
        <begin position="345"/>
        <end position="401"/>
    </location>
</feature>
<feature type="chain" id="PRO_5002306187" evidence="1">
    <location>
        <begin position="28"/>
        <end position="403"/>
    </location>
</feature>
<sequence>MRYQRSLAGVALGLLCAAALPVGSLEASCTNRGSFSSWMKEFRQEAAQNGVSQRTISRALDGVSLDERIIKRDRRQGFFSQSFNDFSKKLATNHRLQAGRKKIAANRKTFERAEATYGVPAEVITAFWALESDFGVGMGDYPVLQALATLAYDCRRHELFRAELLSALKIIDRGDLDPGEMIGSWAGELGQTQFLPTHYLNHAVDFDGDGHANLFKSDADIIGSTAAYMKHLGWRPNEPWLQEVVVARDLPWQEADLAIKHPRSKWAGWGVKLANGKALPNDNLPASLLLPMGRTGPAFLAYNNFDIYLEWNQSLNYATTAAYLATRIGGADPMKGQDRNIPSLSGQEMKALQSSLTDRGYDVGKIDGILGAKTRAAVKEMQLKFNLPADSYPTIDLLRQLGG</sequence>
<dbReference type="OrthoDB" id="9808544at2"/>
<evidence type="ECO:0000259" key="2">
    <source>
        <dbReference type="Pfam" id="PF01471"/>
    </source>
</evidence>
<dbReference type="KEGG" id="fil:BN1229_v1_1588"/>
<evidence type="ECO:0000259" key="3">
    <source>
        <dbReference type="Pfam" id="PF13406"/>
    </source>
</evidence>
<keyword evidence="5" id="KW-1185">Reference proteome</keyword>
<dbReference type="Pfam" id="PF13406">
    <property type="entry name" value="SLT_2"/>
    <property type="match status" value="1"/>
</dbReference>
<dbReference type="NCBIfam" id="TIGR02283">
    <property type="entry name" value="MltB_2"/>
    <property type="match status" value="1"/>
</dbReference>
<dbReference type="FunFam" id="1.10.8.350:FF:000001">
    <property type="entry name" value="Lytic murein transglycosylase B"/>
    <property type="match status" value="1"/>
</dbReference>
<feature type="signal peptide" evidence="1">
    <location>
        <begin position="1"/>
        <end position="27"/>
    </location>
</feature>
<dbReference type="Gene3D" id="1.10.530.10">
    <property type="match status" value="1"/>
</dbReference>
<dbReference type="AlphaFoldDB" id="A0A0D6JEK4"/>
<dbReference type="PANTHER" id="PTHR30163">
    <property type="entry name" value="MEMBRANE-BOUND LYTIC MUREIN TRANSGLYCOSYLASE B"/>
    <property type="match status" value="1"/>
</dbReference>
<dbReference type="InterPro" id="IPR036365">
    <property type="entry name" value="PGBD-like_sf"/>
</dbReference>
<dbReference type="PANTHER" id="PTHR30163:SF8">
    <property type="entry name" value="LYTIC MUREIN TRANSGLYCOSYLASE"/>
    <property type="match status" value="1"/>
</dbReference>
<evidence type="ECO:0000313" key="5">
    <source>
        <dbReference type="Proteomes" id="UP000033187"/>
    </source>
</evidence>